<organism evidence="1 2">
    <name type="scientific">Selenomonas ruminantium</name>
    <dbReference type="NCBI Taxonomy" id="971"/>
    <lineage>
        <taxon>Bacteria</taxon>
        <taxon>Bacillati</taxon>
        <taxon>Bacillota</taxon>
        <taxon>Negativicutes</taxon>
        <taxon>Selenomonadales</taxon>
        <taxon>Selenomonadaceae</taxon>
        <taxon>Selenomonas</taxon>
    </lineage>
</organism>
<dbReference type="Proteomes" id="UP000182412">
    <property type="component" value="Unassembled WGS sequence"/>
</dbReference>
<dbReference type="OrthoDB" id="7021155at2"/>
<dbReference type="PANTHER" id="PTHR11228:SF34">
    <property type="entry name" value="TUNGSTEN-CONTAINING ALDEHYDE FERREDOXIN OXIDOREDUCTASE COFACTOR MODIFYING PROTEIN"/>
    <property type="match status" value="1"/>
</dbReference>
<dbReference type="RefSeq" id="WP_074571740.1">
    <property type="nucleotide sequence ID" value="NZ_FNJQ01000007.1"/>
</dbReference>
<dbReference type="InterPro" id="IPR050377">
    <property type="entry name" value="Radical_SAM_PqqE_MftC-like"/>
</dbReference>
<proteinExistence type="predicted"/>
<sequence length="597" mass="67234">MERQELTVAEYLAHLRRHPLPAILSTECLAAMSNIEKQYGKMPAELTGLEVRLTEAVRHVDYILKINDTNIPAVEELWYELDYEEFAKGGSLEPCLFANTSHFFADGGKQEVLWEQMLPAFLGKRRAEKLRQPLEQVMAALPEGAYIKQMGTMNSRGELDIMRLVIWFPSWESVFPGVKALGWPGDREALQAALQPWQDMEGIAINLDLGEQGILPKIGVELFFSWRHPLLVDKLIAWLEAVKLCLPEKGQALRQWIRIRPDGNPVIQPSIVYFKLNYKAGKITGAKAYLAQTPCLLHHYFDAYDRPVYAQIQLQDQTNTLPAGEALRWLEECADNRVRKVQFIGSRTYEPLGRLLAACRALGIEAEVLLTGEENRTWLEKNIRAGVAAFLIEADTVETWLPTVKILRELQFPDVRVRWRMAPEMADRLQEISHLFAEDVGVKELILTGMRPGADGVFSHRELAKIAAFLWEYKKQATAGRDGKEQMQITVDPCFSALRAVLGGRDSTKNGNRGIARGCGAGRDHFCVNAGGRLTPCAYLDLDGEEASLAEYWESADRLQDLRTRDAQHARPSCAGCAYERRCLPCPVVAGKCYLPV</sequence>
<evidence type="ECO:0000313" key="2">
    <source>
        <dbReference type="Proteomes" id="UP000182412"/>
    </source>
</evidence>
<dbReference type="EMBL" id="FNJQ01000007">
    <property type="protein sequence ID" value="SDP12810.1"/>
    <property type="molecule type" value="Genomic_DNA"/>
</dbReference>
<dbReference type="InterPro" id="IPR058240">
    <property type="entry name" value="rSAM_sf"/>
</dbReference>
<reference evidence="1 2" key="1">
    <citation type="submission" date="2016-10" db="EMBL/GenBank/DDBJ databases">
        <authorList>
            <person name="de Groot N.N."/>
        </authorList>
    </citation>
    <scope>NUCLEOTIDE SEQUENCE [LARGE SCALE GENOMIC DNA]</scope>
    <source>
        <strain evidence="1 2">S137</strain>
    </source>
</reference>
<evidence type="ECO:0000313" key="1">
    <source>
        <dbReference type="EMBL" id="SDP12810.1"/>
    </source>
</evidence>
<dbReference type="SUPFAM" id="SSF102114">
    <property type="entry name" value="Radical SAM enzymes"/>
    <property type="match status" value="1"/>
</dbReference>
<dbReference type="AlphaFoldDB" id="A0A1H0Q6P1"/>
<protein>
    <submittedName>
        <fullName evidence="1">Radical SAM additional 4Fe4S-binding SPASM domain-containing protein</fullName>
    </submittedName>
</protein>
<accession>A0A1H0Q6P1</accession>
<gene>
    <name evidence="1" type="ORF">SAMN05216366_10715</name>
</gene>
<name>A0A1H0Q6P1_SELRU</name>
<dbReference type="PANTHER" id="PTHR11228">
    <property type="entry name" value="RADICAL SAM DOMAIN PROTEIN"/>
    <property type="match status" value="1"/>
</dbReference>